<name>A0A2T6AR85_9RHOB</name>
<dbReference type="PANTHER" id="PTHR39176:SF1">
    <property type="entry name" value="PERIPLASMIC PROTEIN"/>
    <property type="match status" value="1"/>
</dbReference>
<sequence>MSMKLSALLVLLAVPASAQEVDCANPTFQMEMTYCAEQDWNRADAELNAAYKEARARMQALDAGLPADQRGAAEYLKQAQRAWIEFRDAACAAEGYTMHGGSAEPMVIYSCRARLTEQRSADLRALAETL</sequence>
<dbReference type="Gene3D" id="1.20.1270.180">
    <property type="match status" value="1"/>
</dbReference>
<dbReference type="RefSeq" id="WP_054303220.1">
    <property type="nucleotide sequence ID" value="NZ_QBKP01000017.1"/>
</dbReference>
<reference evidence="3 4" key="1">
    <citation type="submission" date="2018-04" db="EMBL/GenBank/DDBJ databases">
        <title>Genomic Encyclopedia of Archaeal and Bacterial Type Strains, Phase II (KMG-II): from individual species to whole genera.</title>
        <authorList>
            <person name="Goeker M."/>
        </authorList>
    </citation>
    <scope>NUCLEOTIDE SEQUENCE [LARGE SCALE GENOMIC DNA]</scope>
    <source>
        <strain evidence="3 4">DSM 21823</strain>
    </source>
</reference>
<dbReference type="EMBL" id="QBKP01000017">
    <property type="protein sequence ID" value="PTX46338.1"/>
    <property type="molecule type" value="Genomic_DNA"/>
</dbReference>
<protein>
    <submittedName>
        <fullName evidence="3">Uncharacterized protein YecT (DUF1311 family)</fullName>
    </submittedName>
</protein>
<dbReference type="Pfam" id="PF07007">
    <property type="entry name" value="LprI"/>
    <property type="match status" value="1"/>
</dbReference>
<dbReference type="PANTHER" id="PTHR39176">
    <property type="entry name" value="PERIPLASMIC PROTEIN-RELATED"/>
    <property type="match status" value="1"/>
</dbReference>
<evidence type="ECO:0000313" key="3">
    <source>
        <dbReference type="EMBL" id="PTX46338.1"/>
    </source>
</evidence>
<dbReference type="InterPro" id="IPR009739">
    <property type="entry name" value="LprI-like_N"/>
</dbReference>
<accession>A0A2T6AR85</accession>
<evidence type="ECO:0000256" key="1">
    <source>
        <dbReference type="SAM" id="SignalP"/>
    </source>
</evidence>
<dbReference type="Proteomes" id="UP000244224">
    <property type="component" value="Unassembled WGS sequence"/>
</dbReference>
<keyword evidence="1" id="KW-0732">Signal</keyword>
<feature type="domain" description="Lysozyme inhibitor LprI-like N-terminal" evidence="2">
    <location>
        <begin position="23"/>
        <end position="123"/>
    </location>
</feature>
<comment type="caution">
    <text evidence="3">The sequence shown here is derived from an EMBL/GenBank/DDBJ whole genome shotgun (WGS) entry which is preliminary data.</text>
</comment>
<evidence type="ECO:0000259" key="2">
    <source>
        <dbReference type="Pfam" id="PF07007"/>
    </source>
</evidence>
<dbReference type="AlphaFoldDB" id="A0A2T6AR85"/>
<organism evidence="3 4">
    <name type="scientific">Gemmobacter caeni</name>
    <dbReference type="NCBI Taxonomy" id="589035"/>
    <lineage>
        <taxon>Bacteria</taxon>
        <taxon>Pseudomonadati</taxon>
        <taxon>Pseudomonadota</taxon>
        <taxon>Alphaproteobacteria</taxon>
        <taxon>Rhodobacterales</taxon>
        <taxon>Paracoccaceae</taxon>
        <taxon>Gemmobacter</taxon>
    </lineage>
</organism>
<proteinExistence type="predicted"/>
<evidence type="ECO:0000313" key="4">
    <source>
        <dbReference type="Proteomes" id="UP000244224"/>
    </source>
</evidence>
<keyword evidence="4" id="KW-1185">Reference proteome</keyword>
<feature type="chain" id="PRO_5015395116" evidence="1">
    <location>
        <begin position="19"/>
        <end position="130"/>
    </location>
</feature>
<gene>
    <name evidence="3" type="ORF">C8N34_11726</name>
</gene>
<feature type="signal peptide" evidence="1">
    <location>
        <begin position="1"/>
        <end position="18"/>
    </location>
</feature>